<organism evidence="2 3">
    <name type="scientific">Chitinophaga barathri</name>
    <dbReference type="NCBI Taxonomy" id="1647451"/>
    <lineage>
        <taxon>Bacteria</taxon>
        <taxon>Pseudomonadati</taxon>
        <taxon>Bacteroidota</taxon>
        <taxon>Chitinophagia</taxon>
        <taxon>Chitinophagales</taxon>
        <taxon>Chitinophagaceae</taxon>
        <taxon>Chitinophaga</taxon>
    </lineage>
</organism>
<dbReference type="PANTHER" id="PTHR34989:SF1">
    <property type="entry name" value="PROTEIN HDED"/>
    <property type="match status" value="1"/>
</dbReference>
<dbReference type="Proteomes" id="UP000279089">
    <property type="component" value="Unassembled WGS sequence"/>
</dbReference>
<keyword evidence="1" id="KW-0472">Membrane</keyword>
<dbReference type="GO" id="GO:0005886">
    <property type="term" value="C:plasma membrane"/>
    <property type="evidence" value="ECO:0007669"/>
    <property type="project" value="TreeGrafter"/>
</dbReference>
<protein>
    <submittedName>
        <fullName evidence="2">HdeD family acid-resistance protein</fullName>
    </submittedName>
</protein>
<gene>
    <name evidence="2" type="ORF">EG028_04350</name>
</gene>
<sequence>MHELAKYWWLVVLRGVLAVLFALVAFIWPAITLAILVVFLGAYLLVDGIFALIHGFTVMKTDRSWWGFVLVGLAGIAAGLIALFMPGITALFLVTLVALWSVVTGILEIVIAIRLRKEITGEWMLIVAGIFSVIFGILLFMQPIAGVVVISWWLGIYALFLGIFLISVGFRLKKVSKEFKHI</sequence>
<name>A0A3N4ML60_9BACT</name>
<proteinExistence type="predicted"/>
<feature type="transmembrane region" description="Helical" evidence="1">
    <location>
        <begin position="123"/>
        <end position="144"/>
    </location>
</feature>
<dbReference type="Pfam" id="PF03729">
    <property type="entry name" value="DUF308"/>
    <property type="match status" value="1"/>
</dbReference>
<comment type="caution">
    <text evidence="2">The sequence shown here is derived from an EMBL/GenBank/DDBJ whole genome shotgun (WGS) entry which is preliminary data.</text>
</comment>
<keyword evidence="1" id="KW-1133">Transmembrane helix</keyword>
<dbReference type="PANTHER" id="PTHR34989">
    <property type="entry name" value="PROTEIN HDED"/>
    <property type="match status" value="1"/>
</dbReference>
<feature type="transmembrane region" description="Helical" evidence="1">
    <location>
        <begin position="7"/>
        <end position="28"/>
    </location>
</feature>
<keyword evidence="3" id="KW-1185">Reference proteome</keyword>
<dbReference type="InterPro" id="IPR052712">
    <property type="entry name" value="Acid_resist_chaperone_HdeD"/>
</dbReference>
<feature type="transmembrane region" description="Helical" evidence="1">
    <location>
        <begin position="65"/>
        <end position="84"/>
    </location>
</feature>
<accession>A0A3N4ML60</accession>
<dbReference type="EMBL" id="RMBX01000002">
    <property type="protein sequence ID" value="RPD42697.1"/>
    <property type="molecule type" value="Genomic_DNA"/>
</dbReference>
<evidence type="ECO:0000313" key="2">
    <source>
        <dbReference type="EMBL" id="RPD42697.1"/>
    </source>
</evidence>
<evidence type="ECO:0000256" key="1">
    <source>
        <dbReference type="SAM" id="Phobius"/>
    </source>
</evidence>
<dbReference type="AlphaFoldDB" id="A0A3N4ML60"/>
<evidence type="ECO:0000313" key="3">
    <source>
        <dbReference type="Proteomes" id="UP000279089"/>
    </source>
</evidence>
<feature type="transmembrane region" description="Helical" evidence="1">
    <location>
        <begin position="150"/>
        <end position="172"/>
    </location>
</feature>
<feature type="transmembrane region" description="Helical" evidence="1">
    <location>
        <begin position="34"/>
        <end position="53"/>
    </location>
</feature>
<dbReference type="OrthoDB" id="7059775at2"/>
<reference evidence="3" key="1">
    <citation type="submission" date="2018-11" db="EMBL/GenBank/DDBJ databases">
        <title>Chitinophaga lutea sp.nov., isolate from arsenic contaminated soil.</title>
        <authorList>
            <person name="Zong Y."/>
        </authorList>
    </citation>
    <scope>NUCLEOTIDE SEQUENCE [LARGE SCALE GENOMIC DNA]</scope>
    <source>
        <strain evidence="3">YLT18</strain>
    </source>
</reference>
<dbReference type="InterPro" id="IPR005325">
    <property type="entry name" value="DUF308_memb"/>
</dbReference>
<keyword evidence="1" id="KW-0812">Transmembrane</keyword>
<feature type="transmembrane region" description="Helical" evidence="1">
    <location>
        <begin position="90"/>
        <end position="111"/>
    </location>
</feature>